<accession>A0ABX0EUS6</accession>
<evidence type="ECO:0000256" key="3">
    <source>
        <dbReference type="ARBA" id="ARBA00023295"/>
    </source>
</evidence>
<dbReference type="InterPro" id="IPR002053">
    <property type="entry name" value="Glyco_hydro_25"/>
</dbReference>
<dbReference type="Pfam" id="PF01183">
    <property type="entry name" value="Glyco_hydro_25"/>
    <property type="match status" value="1"/>
</dbReference>
<dbReference type="PANTHER" id="PTHR34135">
    <property type="entry name" value="LYSOZYME"/>
    <property type="match status" value="1"/>
</dbReference>
<evidence type="ECO:0000256" key="1">
    <source>
        <dbReference type="ARBA" id="ARBA00010646"/>
    </source>
</evidence>
<name>A0ABX0EUS6_9BACT</name>
<proteinExistence type="inferred from homology"/>
<feature type="transmembrane region" description="Helical" evidence="4">
    <location>
        <begin position="16"/>
        <end position="34"/>
    </location>
</feature>
<gene>
    <name evidence="5" type="ORF">EWU23_01340</name>
</gene>
<sequence length="262" mass="30650">MWLFQPKKLKKKRIQLIVSIITVLSFCWILFSYISSLTGEEGHQFSYSDAIQIEVPQKHLIHGIDVSHHNGIVPWNHLSELEIFDTVSLKFVFIKATEGRSLQDPNFQVNWHKAKQKGLIAGAYHFYIPTRDPIEQAKNFCNMVKLQEGDLPPVCDIEVTNRVSHQKIRKDIKAFLDYLTEHYHTKPILYTNTRMYADLFNNEEFTDFPLWLASYESNTIVDADNLRFWQYSKQGKLQGNSKSWDYNVFLGDHSEFASMLIK</sequence>
<evidence type="ECO:0000256" key="4">
    <source>
        <dbReference type="SAM" id="Phobius"/>
    </source>
</evidence>
<dbReference type="InterPro" id="IPR018077">
    <property type="entry name" value="Glyco_hydro_fam25_subgr"/>
</dbReference>
<evidence type="ECO:0000313" key="5">
    <source>
        <dbReference type="EMBL" id="NGZ43113.1"/>
    </source>
</evidence>
<keyword evidence="2 5" id="KW-0378">Hydrolase</keyword>
<dbReference type="SMART" id="SM00641">
    <property type="entry name" value="Glyco_25"/>
    <property type="match status" value="1"/>
</dbReference>
<dbReference type="PROSITE" id="PS51904">
    <property type="entry name" value="GLYCOSYL_HYDROL_F25_2"/>
    <property type="match status" value="1"/>
</dbReference>
<dbReference type="Gene3D" id="3.20.20.80">
    <property type="entry name" value="Glycosidases"/>
    <property type="match status" value="1"/>
</dbReference>
<keyword evidence="3" id="KW-0326">Glycosidase</keyword>
<dbReference type="GO" id="GO:0016787">
    <property type="term" value="F:hydrolase activity"/>
    <property type="evidence" value="ECO:0007669"/>
    <property type="project" value="UniProtKB-KW"/>
</dbReference>
<keyword evidence="4" id="KW-1133">Transmembrane helix</keyword>
<reference evidence="5 6" key="1">
    <citation type="submission" date="2019-02" db="EMBL/GenBank/DDBJ databases">
        <title>Genome of a new Bacteroidetes strain.</title>
        <authorList>
            <person name="Pitt A."/>
        </authorList>
    </citation>
    <scope>NUCLEOTIDE SEQUENCE [LARGE SCALE GENOMIC DNA]</scope>
    <source>
        <strain evidence="5 6">50C-KIRBA</strain>
    </source>
</reference>
<dbReference type="EMBL" id="SEWW01000001">
    <property type="protein sequence ID" value="NGZ43113.1"/>
    <property type="molecule type" value="Genomic_DNA"/>
</dbReference>
<keyword evidence="6" id="KW-1185">Reference proteome</keyword>
<dbReference type="Proteomes" id="UP001318301">
    <property type="component" value="Unassembled WGS sequence"/>
</dbReference>
<dbReference type="SUPFAM" id="SSF51445">
    <property type="entry name" value="(Trans)glycosidases"/>
    <property type="match status" value="1"/>
</dbReference>
<dbReference type="PANTHER" id="PTHR34135:SF2">
    <property type="entry name" value="LYSOZYME"/>
    <property type="match status" value="1"/>
</dbReference>
<dbReference type="InterPro" id="IPR017853">
    <property type="entry name" value="GH"/>
</dbReference>
<comment type="similarity">
    <text evidence="1">Belongs to the glycosyl hydrolase 25 family.</text>
</comment>
<keyword evidence="4" id="KW-0472">Membrane</keyword>
<protein>
    <submittedName>
        <fullName evidence="5">Glycoside hydrolase</fullName>
    </submittedName>
</protein>
<evidence type="ECO:0000313" key="6">
    <source>
        <dbReference type="Proteomes" id="UP001318301"/>
    </source>
</evidence>
<comment type="caution">
    <text evidence="5">The sequence shown here is derived from an EMBL/GenBank/DDBJ whole genome shotgun (WGS) entry which is preliminary data.</text>
</comment>
<keyword evidence="4" id="KW-0812">Transmembrane</keyword>
<evidence type="ECO:0000256" key="2">
    <source>
        <dbReference type="ARBA" id="ARBA00022801"/>
    </source>
</evidence>
<organism evidence="5 6">
    <name type="scientific">Aquirufa beregesia</name>
    <dbReference type="NCBI Taxonomy" id="2516556"/>
    <lineage>
        <taxon>Bacteria</taxon>
        <taxon>Pseudomonadati</taxon>
        <taxon>Bacteroidota</taxon>
        <taxon>Cytophagia</taxon>
        <taxon>Cytophagales</taxon>
        <taxon>Flectobacillaceae</taxon>
        <taxon>Aquirufa</taxon>
    </lineage>
</organism>